<organism evidence="1 2">
    <name type="scientific">Catharanthus roseus</name>
    <name type="common">Madagascar periwinkle</name>
    <name type="synonym">Vinca rosea</name>
    <dbReference type="NCBI Taxonomy" id="4058"/>
    <lineage>
        <taxon>Eukaryota</taxon>
        <taxon>Viridiplantae</taxon>
        <taxon>Streptophyta</taxon>
        <taxon>Embryophyta</taxon>
        <taxon>Tracheophyta</taxon>
        <taxon>Spermatophyta</taxon>
        <taxon>Magnoliopsida</taxon>
        <taxon>eudicotyledons</taxon>
        <taxon>Gunneridae</taxon>
        <taxon>Pentapetalae</taxon>
        <taxon>asterids</taxon>
        <taxon>lamiids</taxon>
        <taxon>Gentianales</taxon>
        <taxon>Apocynaceae</taxon>
        <taxon>Rauvolfioideae</taxon>
        <taxon>Vinceae</taxon>
        <taxon>Catharanthinae</taxon>
        <taxon>Catharanthus</taxon>
    </lineage>
</organism>
<dbReference type="Proteomes" id="UP001060085">
    <property type="component" value="Linkage Group LG05"/>
</dbReference>
<protein>
    <submittedName>
        <fullName evidence="1">Uncharacterized protein</fullName>
    </submittedName>
</protein>
<gene>
    <name evidence="1" type="ORF">M9H77_23351</name>
</gene>
<sequence>MESSEEKVEEKKGGGVEFCWGWNGRGRRMEKVGGCLTLLSSRLIDILKGFWVSRPRLLRIEEKTTLILAPKSARALSTLILPIIKGKEKLPVPFIFCGSMFFFIRRAEHSSPSMCVDASRSLSFFVIISFKYLACLGTYIRRSHKVVKFPIFCSITAVNLTCIVEMVSTLCTPAVFNFDHCPPQASRPITRINKLYLSVESLEDAKQSLKRVKTDRRLSPTIRSRVLPRENSLTLGPTVDVQELLLLSRPLIFVPKSRNPYSFLPEKSKANPVIVNLKDNAKRKLIV</sequence>
<proteinExistence type="predicted"/>
<evidence type="ECO:0000313" key="2">
    <source>
        <dbReference type="Proteomes" id="UP001060085"/>
    </source>
</evidence>
<reference evidence="2" key="1">
    <citation type="journal article" date="2023" name="Nat. Plants">
        <title>Single-cell RNA sequencing provides a high-resolution roadmap for understanding the multicellular compartmentation of specialized metabolism.</title>
        <authorList>
            <person name="Sun S."/>
            <person name="Shen X."/>
            <person name="Li Y."/>
            <person name="Li Y."/>
            <person name="Wang S."/>
            <person name="Li R."/>
            <person name="Zhang H."/>
            <person name="Shen G."/>
            <person name="Guo B."/>
            <person name="Wei J."/>
            <person name="Xu J."/>
            <person name="St-Pierre B."/>
            <person name="Chen S."/>
            <person name="Sun C."/>
        </authorList>
    </citation>
    <scope>NUCLEOTIDE SEQUENCE [LARGE SCALE GENOMIC DNA]</scope>
</reference>
<keyword evidence="2" id="KW-1185">Reference proteome</keyword>
<evidence type="ECO:0000313" key="1">
    <source>
        <dbReference type="EMBL" id="KAI5664028.1"/>
    </source>
</evidence>
<comment type="caution">
    <text evidence="1">The sequence shown here is derived from an EMBL/GenBank/DDBJ whole genome shotgun (WGS) entry which is preliminary data.</text>
</comment>
<dbReference type="EMBL" id="CM044705">
    <property type="protein sequence ID" value="KAI5664028.1"/>
    <property type="molecule type" value="Genomic_DNA"/>
</dbReference>
<name>A0ACC0AX57_CATRO</name>
<accession>A0ACC0AX57</accession>